<dbReference type="InterPro" id="IPR036412">
    <property type="entry name" value="HAD-like_sf"/>
</dbReference>
<dbReference type="RefSeq" id="WP_146317775.1">
    <property type="nucleotide sequence ID" value="NZ_CP042305.1"/>
</dbReference>
<proteinExistence type="predicted"/>
<dbReference type="KEGG" id="huw:FPZ11_01495"/>
<dbReference type="Proteomes" id="UP000320216">
    <property type="component" value="Chromosome"/>
</dbReference>
<sequence length="231" mass="24138">MTIRLVCLDMAGTTIDEGGVVYDVLRSSVENATGRRVADDVLARWTGTDKHGAITGLLTEIGDDPARADEVFAVFSRRLDEAYAATQATLFHGVRKAVRSLRSHGVKVALQTGYTLEVAAPLLDAVGWRIGHDIDAIATADDVSASRPAPYLVFRTMEATGVRSVDEVLVAGDTPNDLGAGHNAGARYVVGVLTGAADAVQLGRHPHTHLLPGVADIPALLAEAGELPAGG</sequence>
<keyword evidence="1" id="KW-0378">Hydrolase</keyword>
<dbReference type="OrthoDB" id="5504491at2"/>
<dbReference type="NCBIfam" id="TIGR03351">
    <property type="entry name" value="PhnX-like"/>
    <property type="match status" value="1"/>
</dbReference>
<dbReference type="AlphaFoldDB" id="A0A5B8LZ67"/>
<dbReference type="SFLD" id="SFLDG01129">
    <property type="entry name" value="C1.5:_HAD__Beta-PGM__Phosphata"/>
    <property type="match status" value="1"/>
</dbReference>
<dbReference type="Pfam" id="PF00702">
    <property type="entry name" value="Hydrolase"/>
    <property type="match status" value="1"/>
</dbReference>
<keyword evidence="2" id="KW-1185">Reference proteome</keyword>
<name>A0A5B8LZ67_9MICO</name>
<dbReference type="InterPro" id="IPR050155">
    <property type="entry name" value="HAD-like_hydrolase_sf"/>
</dbReference>
<protein>
    <submittedName>
        <fullName evidence="1">Phosphonatase-like hydrolase</fullName>
    </submittedName>
</protein>
<dbReference type="InterPro" id="IPR022468">
    <property type="entry name" value="PhnX-like"/>
</dbReference>
<reference evidence="1 2" key="1">
    <citation type="submission" date="2019-07" db="EMBL/GenBank/DDBJ databases">
        <title>Full genome sequence of Humibacter sp. WJ7-1.</title>
        <authorList>
            <person name="Im W.-T."/>
        </authorList>
    </citation>
    <scope>NUCLEOTIDE SEQUENCE [LARGE SCALE GENOMIC DNA]</scope>
    <source>
        <strain evidence="1 2">WJ7-1</strain>
    </source>
</reference>
<dbReference type="EMBL" id="CP042305">
    <property type="protein sequence ID" value="QDZ13647.1"/>
    <property type="molecule type" value="Genomic_DNA"/>
</dbReference>
<evidence type="ECO:0000313" key="2">
    <source>
        <dbReference type="Proteomes" id="UP000320216"/>
    </source>
</evidence>
<accession>A0A5B8LZ67</accession>
<dbReference type="GO" id="GO:0005829">
    <property type="term" value="C:cytosol"/>
    <property type="evidence" value="ECO:0007669"/>
    <property type="project" value="TreeGrafter"/>
</dbReference>
<evidence type="ECO:0000313" key="1">
    <source>
        <dbReference type="EMBL" id="QDZ13647.1"/>
    </source>
</evidence>
<dbReference type="GO" id="GO:0008967">
    <property type="term" value="F:phosphoglycolate phosphatase activity"/>
    <property type="evidence" value="ECO:0007669"/>
    <property type="project" value="TreeGrafter"/>
</dbReference>
<dbReference type="SFLD" id="SFLDS00003">
    <property type="entry name" value="Haloacid_Dehalogenase"/>
    <property type="match status" value="1"/>
</dbReference>
<dbReference type="PANTHER" id="PTHR43434:SF19">
    <property type="entry name" value="PHOSPHONOACETALDEHYDE HYDROLASE"/>
    <property type="match status" value="1"/>
</dbReference>
<dbReference type="Gene3D" id="3.40.50.1000">
    <property type="entry name" value="HAD superfamily/HAD-like"/>
    <property type="match status" value="1"/>
</dbReference>
<gene>
    <name evidence="1" type="ORF">FPZ11_01495</name>
</gene>
<organism evidence="1 2">
    <name type="scientific">Humibacter ginsenosidimutans</name>
    <dbReference type="NCBI Taxonomy" id="2599293"/>
    <lineage>
        <taxon>Bacteria</taxon>
        <taxon>Bacillati</taxon>
        <taxon>Actinomycetota</taxon>
        <taxon>Actinomycetes</taxon>
        <taxon>Micrococcales</taxon>
        <taxon>Microbacteriaceae</taxon>
        <taxon>Humibacter</taxon>
    </lineage>
</organism>
<dbReference type="InterPro" id="IPR023214">
    <property type="entry name" value="HAD_sf"/>
</dbReference>
<dbReference type="PANTHER" id="PTHR43434">
    <property type="entry name" value="PHOSPHOGLYCOLATE PHOSPHATASE"/>
    <property type="match status" value="1"/>
</dbReference>
<dbReference type="GO" id="GO:0006281">
    <property type="term" value="P:DNA repair"/>
    <property type="evidence" value="ECO:0007669"/>
    <property type="project" value="TreeGrafter"/>
</dbReference>
<dbReference type="SUPFAM" id="SSF56784">
    <property type="entry name" value="HAD-like"/>
    <property type="match status" value="1"/>
</dbReference>